<organism evidence="3 4">
    <name type="scientific">Arabidopsis thaliana</name>
    <name type="common">Mouse-ear cress</name>
    <dbReference type="NCBI Taxonomy" id="3702"/>
    <lineage>
        <taxon>Eukaryota</taxon>
        <taxon>Viridiplantae</taxon>
        <taxon>Streptophyta</taxon>
        <taxon>Embryophyta</taxon>
        <taxon>Tracheophyta</taxon>
        <taxon>Spermatophyta</taxon>
        <taxon>Magnoliopsida</taxon>
        <taxon>eudicotyledons</taxon>
        <taxon>Gunneridae</taxon>
        <taxon>Pentapetalae</taxon>
        <taxon>rosids</taxon>
        <taxon>malvids</taxon>
        <taxon>Brassicales</taxon>
        <taxon>Brassicaceae</taxon>
        <taxon>Camelineae</taxon>
        <taxon>Arabidopsis</taxon>
    </lineage>
</organism>
<feature type="domain" description="TIR" evidence="2">
    <location>
        <begin position="6"/>
        <end position="169"/>
    </location>
</feature>
<gene>
    <name evidence="3" type="ORF">AN1_LOCUS7374</name>
</gene>
<dbReference type="Pfam" id="PF01582">
    <property type="entry name" value="TIR"/>
    <property type="match status" value="1"/>
</dbReference>
<accession>A0A654ERI6</accession>
<protein>
    <recommendedName>
        <fullName evidence="2">TIR domain-containing protein</fullName>
    </recommendedName>
</protein>
<dbReference type="PROSITE" id="PS50104">
    <property type="entry name" value="TIR"/>
    <property type="match status" value="1"/>
</dbReference>
<keyword evidence="1" id="KW-0520">NAD</keyword>
<dbReference type="PANTHER" id="PTHR32009:SF63">
    <property type="entry name" value="RESISTANCE PROTEIN (TIR CLASS), PUTATIVE-RELATED"/>
    <property type="match status" value="1"/>
</dbReference>
<dbReference type="AlphaFoldDB" id="A0A654ERI6"/>
<dbReference type="InterPro" id="IPR035897">
    <property type="entry name" value="Toll_tir_struct_dom_sf"/>
</dbReference>
<dbReference type="InterPro" id="IPR000157">
    <property type="entry name" value="TIR_dom"/>
</dbReference>
<dbReference type="FunFam" id="3.40.50.10140:FF:000007">
    <property type="entry name" value="Disease resistance protein (TIR-NBS-LRR class)"/>
    <property type="match status" value="1"/>
</dbReference>
<dbReference type="Gene3D" id="3.40.50.10140">
    <property type="entry name" value="Toll/interleukin-1 receptor homology (TIR) domain"/>
    <property type="match status" value="1"/>
</dbReference>
<dbReference type="Proteomes" id="UP000426265">
    <property type="component" value="Unassembled WGS sequence"/>
</dbReference>
<sequence length="205" mass="23886">MMTFFSPTQVFLNYRGGQLRHSFVSHLIDAFERNGINFFVDKYEQRGKDLKNLFLRIQESKIALAIFSTRYTESSWCLDELVKIKKLADKKKLHVVPIFYKVKVEDVRKQTGEFGDNFWTLAKVSSGDQIKKWKEALEHISNKMGLSLREKSSEADFIKEVVKAVQCVVATIGLEEEEENHFGKKKRKDCKCELPDLKKSRTKKL</sequence>
<proteinExistence type="predicted"/>
<dbReference type="EMBL" id="CACRSJ010000105">
    <property type="protein sequence ID" value="VYS51909.1"/>
    <property type="molecule type" value="Genomic_DNA"/>
</dbReference>
<reference evidence="3 4" key="1">
    <citation type="submission" date="2019-11" db="EMBL/GenBank/DDBJ databases">
        <authorList>
            <person name="Jiao W.-B."/>
            <person name="Schneeberger K."/>
        </authorList>
    </citation>
    <scope>NUCLEOTIDE SEQUENCE [LARGE SCALE GENOMIC DNA]</scope>
    <source>
        <strain evidence="4">cv. An-1</strain>
    </source>
</reference>
<dbReference type="GO" id="GO:0007165">
    <property type="term" value="P:signal transduction"/>
    <property type="evidence" value="ECO:0007669"/>
    <property type="project" value="InterPro"/>
</dbReference>
<evidence type="ECO:0000313" key="4">
    <source>
        <dbReference type="Proteomes" id="UP000426265"/>
    </source>
</evidence>
<evidence type="ECO:0000256" key="1">
    <source>
        <dbReference type="ARBA" id="ARBA00023027"/>
    </source>
</evidence>
<dbReference type="PANTHER" id="PTHR32009">
    <property type="entry name" value="TMV RESISTANCE PROTEIN N-LIKE"/>
    <property type="match status" value="1"/>
</dbReference>
<evidence type="ECO:0000259" key="2">
    <source>
        <dbReference type="PROSITE" id="PS50104"/>
    </source>
</evidence>
<dbReference type="SUPFAM" id="SSF52200">
    <property type="entry name" value="Toll/Interleukin receptor TIR domain"/>
    <property type="match status" value="1"/>
</dbReference>
<name>A0A654ERI6_ARATH</name>
<evidence type="ECO:0000313" key="3">
    <source>
        <dbReference type="EMBL" id="VYS51909.1"/>
    </source>
</evidence>
<dbReference type="SMART" id="SM00255">
    <property type="entry name" value="TIR"/>
    <property type="match status" value="1"/>
</dbReference>